<dbReference type="GO" id="GO:0004803">
    <property type="term" value="F:transposase activity"/>
    <property type="evidence" value="ECO:0007669"/>
    <property type="project" value="InterPro"/>
</dbReference>
<dbReference type="Pfam" id="PF13808">
    <property type="entry name" value="DDE_Tnp_1_assoc"/>
    <property type="match status" value="1"/>
</dbReference>
<sequence>MESILAVTLLACFAGETSAVSIAVYWRQHLAELSELFEDFPKDVPSHDTINRLLRLIDRTEFTKVLQALATPLVVQAHSRMLHIDGQAVQASKTDKAVRGRYIFNAYDSSNGLVISHLLINEKENEITRVIDLLKSFDLRPGDLLTADAMNTQ</sequence>
<feature type="domain" description="Transposase IS4-like" evidence="1">
    <location>
        <begin position="84"/>
        <end position="149"/>
    </location>
</feature>
<comment type="caution">
    <text evidence="3">The sequence shown here is derived from an EMBL/GenBank/DDBJ whole genome shotgun (WGS) entry which is preliminary data.</text>
</comment>
<evidence type="ECO:0000313" key="3">
    <source>
        <dbReference type="EMBL" id="EJW97418.1"/>
    </source>
</evidence>
<feature type="non-terminal residue" evidence="3">
    <location>
        <position position="153"/>
    </location>
</feature>
<dbReference type="InterPro" id="IPR047647">
    <property type="entry name" value="ISAs1_transpos"/>
</dbReference>
<dbReference type="InterPro" id="IPR051698">
    <property type="entry name" value="Transposase_11-like"/>
</dbReference>
<dbReference type="NCBIfam" id="NF033564">
    <property type="entry name" value="transpos_ISAs1"/>
    <property type="match status" value="1"/>
</dbReference>
<dbReference type="GO" id="GO:0003677">
    <property type="term" value="F:DNA binding"/>
    <property type="evidence" value="ECO:0007669"/>
    <property type="project" value="InterPro"/>
</dbReference>
<dbReference type="Pfam" id="PF01609">
    <property type="entry name" value="DDE_Tnp_1"/>
    <property type="match status" value="1"/>
</dbReference>
<name>J9FSD9_9ZZZZ</name>
<evidence type="ECO:0000259" key="2">
    <source>
        <dbReference type="Pfam" id="PF13808"/>
    </source>
</evidence>
<dbReference type="GO" id="GO:0006313">
    <property type="term" value="P:DNA transposition"/>
    <property type="evidence" value="ECO:0007669"/>
    <property type="project" value="InterPro"/>
</dbReference>
<dbReference type="EMBL" id="AMCI01004770">
    <property type="protein sequence ID" value="EJW97418.1"/>
    <property type="molecule type" value="Genomic_DNA"/>
</dbReference>
<organism evidence="3">
    <name type="scientific">gut metagenome</name>
    <dbReference type="NCBI Taxonomy" id="749906"/>
    <lineage>
        <taxon>unclassified sequences</taxon>
        <taxon>metagenomes</taxon>
        <taxon>organismal metagenomes</taxon>
    </lineage>
</organism>
<proteinExistence type="predicted"/>
<accession>J9FSD9</accession>
<reference evidence="3" key="1">
    <citation type="journal article" date="2012" name="PLoS ONE">
        <title>Gene sets for utilization of primary and secondary nutrition supplies in the distal gut of endangered iberian lynx.</title>
        <authorList>
            <person name="Alcaide M."/>
            <person name="Messina E."/>
            <person name="Richter M."/>
            <person name="Bargiela R."/>
            <person name="Peplies J."/>
            <person name="Huws S.A."/>
            <person name="Newbold C.J."/>
            <person name="Golyshin P.N."/>
            <person name="Simon M.A."/>
            <person name="Lopez G."/>
            <person name="Yakimov M.M."/>
            <person name="Ferrer M."/>
        </authorList>
    </citation>
    <scope>NUCLEOTIDE SEQUENCE</scope>
</reference>
<dbReference type="PANTHER" id="PTHR30298">
    <property type="entry name" value="H REPEAT-ASSOCIATED PREDICTED TRANSPOSASE"/>
    <property type="match status" value="1"/>
</dbReference>
<protein>
    <submittedName>
        <fullName evidence="3">Transposase IS4 family protein</fullName>
    </submittedName>
</protein>
<feature type="domain" description="H repeat-associated protein N-terminal" evidence="2">
    <location>
        <begin position="2"/>
        <end position="68"/>
    </location>
</feature>
<evidence type="ECO:0000259" key="1">
    <source>
        <dbReference type="Pfam" id="PF01609"/>
    </source>
</evidence>
<dbReference type="PANTHER" id="PTHR30298:SF0">
    <property type="entry name" value="PROTEIN YBFL-RELATED"/>
    <property type="match status" value="1"/>
</dbReference>
<dbReference type="InterPro" id="IPR002559">
    <property type="entry name" value="Transposase_11"/>
</dbReference>
<dbReference type="AlphaFoldDB" id="J9FSD9"/>
<gene>
    <name evidence="3" type="ORF">EVA_14475</name>
</gene>
<dbReference type="InterPro" id="IPR032806">
    <property type="entry name" value="YbfD_N"/>
</dbReference>